<feature type="chain" id="PRO_5040144693" evidence="1">
    <location>
        <begin position="21"/>
        <end position="196"/>
    </location>
</feature>
<evidence type="ECO:0000313" key="2">
    <source>
        <dbReference type="EMBL" id="KAF2100981.1"/>
    </source>
</evidence>
<keyword evidence="3" id="KW-1185">Reference proteome</keyword>
<sequence length="196" mass="20626">MKFSVTTFAVVVAFIAGSSASPTLFARQMPSAAQINQAIQAWQADTATVSAFLDAAANLGNFASNADFESQALTATNAEKDELTHKAVLDMEFPGQSNAQIVQANQVLVADNTFQNVVDQLQEMSVLGESRASADVTNINNDRCVHVLPCIDVYFAQGAIAAGDSGAPLTAARPAACTAICQQQDCSCNEPVTKMF</sequence>
<reference evidence="2" key="1">
    <citation type="journal article" date="2020" name="Stud. Mycol.">
        <title>101 Dothideomycetes genomes: a test case for predicting lifestyles and emergence of pathogens.</title>
        <authorList>
            <person name="Haridas S."/>
            <person name="Albert R."/>
            <person name="Binder M."/>
            <person name="Bloem J."/>
            <person name="Labutti K."/>
            <person name="Salamov A."/>
            <person name="Andreopoulos B."/>
            <person name="Baker S."/>
            <person name="Barry K."/>
            <person name="Bills G."/>
            <person name="Bluhm B."/>
            <person name="Cannon C."/>
            <person name="Castanera R."/>
            <person name="Culley D."/>
            <person name="Daum C."/>
            <person name="Ezra D."/>
            <person name="Gonzalez J."/>
            <person name="Henrissat B."/>
            <person name="Kuo A."/>
            <person name="Liang C."/>
            <person name="Lipzen A."/>
            <person name="Lutzoni F."/>
            <person name="Magnuson J."/>
            <person name="Mondo S."/>
            <person name="Nolan M."/>
            <person name="Ohm R."/>
            <person name="Pangilinan J."/>
            <person name="Park H.-J."/>
            <person name="Ramirez L."/>
            <person name="Alfaro M."/>
            <person name="Sun H."/>
            <person name="Tritt A."/>
            <person name="Yoshinaga Y."/>
            <person name="Zwiers L.-H."/>
            <person name="Turgeon B."/>
            <person name="Goodwin S."/>
            <person name="Spatafora J."/>
            <person name="Crous P."/>
            <person name="Grigoriev I."/>
        </authorList>
    </citation>
    <scope>NUCLEOTIDE SEQUENCE</scope>
    <source>
        <strain evidence="2">CBS 133067</strain>
    </source>
</reference>
<dbReference type="Proteomes" id="UP000799772">
    <property type="component" value="Unassembled WGS sequence"/>
</dbReference>
<feature type="signal peptide" evidence="1">
    <location>
        <begin position="1"/>
        <end position="20"/>
    </location>
</feature>
<evidence type="ECO:0000256" key="1">
    <source>
        <dbReference type="SAM" id="SignalP"/>
    </source>
</evidence>
<organism evidence="2 3">
    <name type="scientific">Rhizodiscina lignyota</name>
    <dbReference type="NCBI Taxonomy" id="1504668"/>
    <lineage>
        <taxon>Eukaryota</taxon>
        <taxon>Fungi</taxon>
        <taxon>Dikarya</taxon>
        <taxon>Ascomycota</taxon>
        <taxon>Pezizomycotina</taxon>
        <taxon>Dothideomycetes</taxon>
        <taxon>Pleosporomycetidae</taxon>
        <taxon>Aulographales</taxon>
        <taxon>Rhizodiscinaceae</taxon>
        <taxon>Rhizodiscina</taxon>
    </lineage>
</organism>
<keyword evidence="1" id="KW-0732">Signal</keyword>
<dbReference type="AlphaFoldDB" id="A0A9P4IMR8"/>
<dbReference type="EMBL" id="ML978124">
    <property type="protein sequence ID" value="KAF2100981.1"/>
    <property type="molecule type" value="Genomic_DNA"/>
</dbReference>
<protein>
    <submittedName>
        <fullName evidence="2">Uncharacterized protein</fullName>
    </submittedName>
</protein>
<name>A0A9P4IMR8_9PEZI</name>
<proteinExistence type="predicted"/>
<dbReference type="OrthoDB" id="2117996at2759"/>
<gene>
    <name evidence="2" type="ORF">NA57DRAFT_55051</name>
</gene>
<accession>A0A9P4IMR8</accession>
<evidence type="ECO:0000313" key="3">
    <source>
        <dbReference type="Proteomes" id="UP000799772"/>
    </source>
</evidence>
<comment type="caution">
    <text evidence="2">The sequence shown here is derived from an EMBL/GenBank/DDBJ whole genome shotgun (WGS) entry which is preliminary data.</text>
</comment>